<gene>
    <name evidence="3" type="primary">AKAP17A</name>
    <name evidence="3" type="ORF">TNIN_296061</name>
</gene>
<evidence type="ECO:0008006" key="5">
    <source>
        <dbReference type="Google" id="ProtNLM"/>
    </source>
</evidence>
<dbReference type="Proteomes" id="UP000886998">
    <property type="component" value="Unassembled WGS sequence"/>
</dbReference>
<feature type="region of interest" description="Disordered" evidence="2">
    <location>
        <begin position="399"/>
        <end position="420"/>
    </location>
</feature>
<proteinExistence type="predicted"/>
<feature type="compositionally biased region" description="Basic residues" evidence="2">
    <location>
        <begin position="403"/>
        <end position="420"/>
    </location>
</feature>
<evidence type="ECO:0000256" key="2">
    <source>
        <dbReference type="SAM" id="MobiDB-lite"/>
    </source>
</evidence>
<feature type="coiled-coil region" evidence="1">
    <location>
        <begin position="438"/>
        <end position="480"/>
    </location>
</feature>
<dbReference type="Pfam" id="PF25015">
    <property type="entry name" value="RBD_AKAP-17A"/>
    <property type="match status" value="1"/>
</dbReference>
<protein>
    <recommendedName>
        <fullName evidence="5">A-kinase anchor protein 17A</fullName>
    </recommendedName>
</protein>
<reference evidence="3" key="1">
    <citation type="submission" date="2020-08" db="EMBL/GenBank/DDBJ databases">
        <title>Multicomponent nature underlies the extraordinary mechanical properties of spider dragline silk.</title>
        <authorList>
            <person name="Kono N."/>
            <person name="Nakamura H."/>
            <person name="Mori M."/>
            <person name="Yoshida Y."/>
            <person name="Ohtoshi R."/>
            <person name="Malay A.D."/>
            <person name="Moran D.A.P."/>
            <person name="Tomita M."/>
            <person name="Numata K."/>
            <person name="Arakawa K."/>
        </authorList>
    </citation>
    <scope>NUCLEOTIDE SEQUENCE</scope>
</reference>
<evidence type="ECO:0000313" key="3">
    <source>
        <dbReference type="EMBL" id="GFY41626.1"/>
    </source>
</evidence>
<name>A0A8X7BR43_9ARAC</name>
<dbReference type="InterPro" id="IPR056852">
    <property type="entry name" value="AK17A/B"/>
</dbReference>
<dbReference type="AlphaFoldDB" id="A0A8X7BR43"/>
<keyword evidence="1" id="KW-0175">Coiled coil</keyword>
<dbReference type="EMBL" id="BMAV01002595">
    <property type="protein sequence ID" value="GFY41626.1"/>
    <property type="molecule type" value="Genomic_DNA"/>
</dbReference>
<dbReference type="OrthoDB" id="1918237at2759"/>
<comment type="caution">
    <text evidence="3">The sequence shown here is derived from an EMBL/GenBank/DDBJ whole genome shotgun (WGS) entry which is preliminary data.</text>
</comment>
<dbReference type="PANTHER" id="PTHR12484:SF4">
    <property type="entry name" value="A-KINASE ANCHOR PROTEIN 17A"/>
    <property type="match status" value="1"/>
</dbReference>
<sequence>MPLQTCSDTTEAIIFESSLGLYLKPISKIKINVQLPKLNSPGQSLSNWHVMEKLKETVRPVTFLYLKALKITATVIKFEGELETKSSCDRALARLKAAGSLKLNGFSERLQIRAAHGASGGPMRHDWESFFRDAKGVNEMKPGERPDTIHLEEVPVRWFAESGKSTHPNEKLLRKAFGTFGKIRRLEIPSKTTSEHSTFGKTSSLHNDLLFEVYIQYEEYVEFVIAMESLSGKKLLYKEADGKVYSADIKVDFDRNRYLSDKCIKQRTAETKKIAASVPESTNTPIKDQQMRTKEVLKFPLVNKTLVIETKVNQPSIEDKNAAKMEAKYLLKELLHRAEVSERERKDVKTSNPQKEELRKDVKTIAKEKSELHYLKKVKEKHTDIHRNRSNKELYRQMQNNKGTRHKDKHQHNEKRKKKHLNKMNEGKKIKEKFVHTHDRERKNKERLLEQEQILKEKLLRNLKEREEKKLKVREKLRKELAGSKVLKSVLVTNRTNV</sequence>
<evidence type="ECO:0000313" key="4">
    <source>
        <dbReference type="Proteomes" id="UP000886998"/>
    </source>
</evidence>
<dbReference type="PANTHER" id="PTHR12484">
    <property type="entry name" value="B-LYMPHOCYTE ANTIGEN-RELATED"/>
    <property type="match status" value="1"/>
</dbReference>
<accession>A0A8X7BR43</accession>
<keyword evidence="4" id="KW-1185">Reference proteome</keyword>
<evidence type="ECO:0000256" key="1">
    <source>
        <dbReference type="SAM" id="Coils"/>
    </source>
</evidence>
<organism evidence="3 4">
    <name type="scientific">Trichonephila inaurata madagascariensis</name>
    <dbReference type="NCBI Taxonomy" id="2747483"/>
    <lineage>
        <taxon>Eukaryota</taxon>
        <taxon>Metazoa</taxon>
        <taxon>Ecdysozoa</taxon>
        <taxon>Arthropoda</taxon>
        <taxon>Chelicerata</taxon>
        <taxon>Arachnida</taxon>
        <taxon>Araneae</taxon>
        <taxon>Araneomorphae</taxon>
        <taxon>Entelegynae</taxon>
        <taxon>Araneoidea</taxon>
        <taxon>Nephilidae</taxon>
        <taxon>Trichonephila</taxon>
        <taxon>Trichonephila inaurata</taxon>
    </lineage>
</organism>